<dbReference type="InterPro" id="IPR036955">
    <property type="entry name" value="AP2/ERF_dom_sf"/>
</dbReference>
<dbReference type="InterPro" id="IPR016177">
    <property type="entry name" value="DNA-bd_dom_sf"/>
</dbReference>
<name>A0AAU9PGD9_9ASTR</name>
<dbReference type="PANTHER" id="PTHR31190">
    <property type="entry name" value="DNA-BINDING DOMAIN"/>
    <property type="match status" value="1"/>
</dbReference>
<dbReference type="Pfam" id="PF00847">
    <property type="entry name" value="AP2"/>
    <property type="match status" value="1"/>
</dbReference>
<dbReference type="GO" id="GO:0006952">
    <property type="term" value="P:defense response"/>
    <property type="evidence" value="ECO:0007669"/>
    <property type="project" value="UniProtKB-KW"/>
</dbReference>
<evidence type="ECO:0000313" key="9">
    <source>
        <dbReference type="Proteomes" id="UP001157418"/>
    </source>
</evidence>
<keyword evidence="4" id="KW-0238">DNA-binding</keyword>
<dbReference type="PRINTS" id="PR00367">
    <property type="entry name" value="ETHRSPELEMNT"/>
</dbReference>
<keyword evidence="6" id="KW-0539">Nucleus</keyword>
<evidence type="ECO:0000256" key="1">
    <source>
        <dbReference type="ARBA" id="ARBA00004123"/>
    </source>
</evidence>
<evidence type="ECO:0000313" key="8">
    <source>
        <dbReference type="EMBL" id="CAH1448851.1"/>
    </source>
</evidence>
<dbReference type="GO" id="GO:0003700">
    <property type="term" value="F:DNA-binding transcription factor activity"/>
    <property type="evidence" value="ECO:0007669"/>
    <property type="project" value="InterPro"/>
</dbReference>
<evidence type="ECO:0000256" key="3">
    <source>
        <dbReference type="ARBA" id="ARBA00023015"/>
    </source>
</evidence>
<evidence type="ECO:0000259" key="7">
    <source>
        <dbReference type="PROSITE" id="PS51032"/>
    </source>
</evidence>
<accession>A0AAU9PGD9</accession>
<dbReference type="PROSITE" id="PS51032">
    <property type="entry name" value="AP2_ERF"/>
    <property type="match status" value="1"/>
</dbReference>
<evidence type="ECO:0000256" key="6">
    <source>
        <dbReference type="ARBA" id="ARBA00023242"/>
    </source>
</evidence>
<comment type="caution">
    <text evidence="8">The sequence shown here is derived from an EMBL/GenBank/DDBJ whole genome shotgun (WGS) entry which is preliminary data.</text>
</comment>
<dbReference type="AlphaFoldDB" id="A0AAU9PGD9"/>
<dbReference type="InterPro" id="IPR044808">
    <property type="entry name" value="ERF_plant"/>
</dbReference>
<keyword evidence="3" id="KW-0805">Transcription regulation</keyword>
<dbReference type="InterPro" id="IPR001471">
    <property type="entry name" value="AP2/ERF_dom"/>
</dbReference>
<reference evidence="8 9" key="1">
    <citation type="submission" date="2022-01" db="EMBL/GenBank/DDBJ databases">
        <authorList>
            <person name="Xiong W."/>
            <person name="Schranz E."/>
        </authorList>
    </citation>
    <scope>NUCLEOTIDE SEQUENCE [LARGE SCALE GENOMIC DNA]</scope>
</reference>
<dbReference type="Proteomes" id="UP001157418">
    <property type="component" value="Unassembled WGS sequence"/>
</dbReference>
<evidence type="ECO:0000256" key="2">
    <source>
        <dbReference type="ARBA" id="ARBA00022821"/>
    </source>
</evidence>
<gene>
    <name evidence="8" type="ORF">LVIROSA_LOCUS34372</name>
</gene>
<comment type="subcellular location">
    <subcellularLocation>
        <location evidence="1">Nucleus</location>
    </subcellularLocation>
</comment>
<dbReference type="SUPFAM" id="SSF54171">
    <property type="entry name" value="DNA-binding domain"/>
    <property type="match status" value="1"/>
</dbReference>
<proteinExistence type="predicted"/>
<protein>
    <recommendedName>
        <fullName evidence="7">AP2/ERF domain-containing protein</fullName>
    </recommendedName>
</protein>
<organism evidence="8 9">
    <name type="scientific">Lactuca virosa</name>
    <dbReference type="NCBI Taxonomy" id="75947"/>
    <lineage>
        <taxon>Eukaryota</taxon>
        <taxon>Viridiplantae</taxon>
        <taxon>Streptophyta</taxon>
        <taxon>Embryophyta</taxon>
        <taxon>Tracheophyta</taxon>
        <taxon>Spermatophyta</taxon>
        <taxon>Magnoliopsida</taxon>
        <taxon>eudicotyledons</taxon>
        <taxon>Gunneridae</taxon>
        <taxon>Pentapetalae</taxon>
        <taxon>asterids</taxon>
        <taxon>campanulids</taxon>
        <taxon>Asterales</taxon>
        <taxon>Asteraceae</taxon>
        <taxon>Cichorioideae</taxon>
        <taxon>Cichorieae</taxon>
        <taxon>Lactucinae</taxon>
        <taxon>Lactuca</taxon>
    </lineage>
</organism>
<dbReference type="PANTHER" id="PTHR31190:SF287">
    <property type="entry name" value="DEVELOPMENT RELATED ERF PROTEIN"/>
    <property type="match status" value="1"/>
</dbReference>
<keyword evidence="9" id="KW-1185">Reference proteome</keyword>
<dbReference type="FunFam" id="3.30.730.10:FF:000001">
    <property type="entry name" value="Ethylene-responsive transcription factor 2"/>
    <property type="match status" value="1"/>
</dbReference>
<dbReference type="GO" id="GO:0005634">
    <property type="term" value="C:nucleus"/>
    <property type="evidence" value="ECO:0007669"/>
    <property type="project" value="UniProtKB-SubCell"/>
</dbReference>
<dbReference type="CDD" id="cd00018">
    <property type="entry name" value="AP2"/>
    <property type="match status" value="1"/>
</dbReference>
<dbReference type="Gene3D" id="3.30.730.10">
    <property type="entry name" value="AP2/ERF domain"/>
    <property type="match status" value="1"/>
</dbReference>
<evidence type="ECO:0000256" key="5">
    <source>
        <dbReference type="ARBA" id="ARBA00023163"/>
    </source>
</evidence>
<feature type="domain" description="AP2/ERF" evidence="7">
    <location>
        <begin position="197"/>
        <end position="255"/>
    </location>
</feature>
<dbReference type="SMART" id="SM00380">
    <property type="entry name" value="AP2"/>
    <property type="match status" value="1"/>
</dbReference>
<evidence type="ECO:0000256" key="4">
    <source>
        <dbReference type="ARBA" id="ARBA00023125"/>
    </source>
</evidence>
<dbReference type="EMBL" id="CAKMRJ010005634">
    <property type="protein sequence ID" value="CAH1448851.1"/>
    <property type="molecule type" value="Genomic_DNA"/>
</dbReference>
<dbReference type="GO" id="GO:0009873">
    <property type="term" value="P:ethylene-activated signaling pathway"/>
    <property type="evidence" value="ECO:0007669"/>
    <property type="project" value="InterPro"/>
</dbReference>
<keyword evidence="2" id="KW-0611">Plant defense</keyword>
<keyword evidence="5" id="KW-0804">Transcription</keyword>
<dbReference type="GO" id="GO:0003677">
    <property type="term" value="F:DNA binding"/>
    <property type="evidence" value="ECO:0007669"/>
    <property type="project" value="UniProtKB-KW"/>
</dbReference>
<sequence>MDTQINFNSSNLESIRKYLLDDDSENVLHEYQIPADVCWSFDNDDFSFLENHGGSSMNIDKEAWSSSNSGEIYHHSPSLSLIDSFLVDEWIEQSGTVDDIGKLEDILPVNNVDFTDLLYPETGDLQESSSCISGTSSLTADGGINMPINWDFSNGEMVELVVISGKDTEASPCETEFVCDEREENQASSQTEPTAKRYRGVRKRRWGKYTAEIRNPDKKGGRLWLGTYKTPEEAAIAYDRAAFKHRGNRALVNFPHLIGFDKP</sequence>